<keyword evidence="1" id="KW-0645">Protease</keyword>
<proteinExistence type="predicted"/>
<reference evidence="5" key="1">
    <citation type="submission" date="2020-06" db="EMBL/GenBank/DDBJ databases">
        <title>Stable isotope informed genome-resolved metagenomics uncovers potential trophic interactions in rhizosphere soil.</title>
        <authorList>
            <person name="Starr E.P."/>
            <person name="Shi S."/>
            <person name="Blazewicz S.J."/>
            <person name="Koch B.J."/>
            <person name="Probst A.J."/>
            <person name="Hungate B.A."/>
            <person name="Pett-Ridge J."/>
            <person name="Firestone M.K."/>
            <person name="Banfield J.F."/>
        </authorList>
    </citation>
    <scope>NUCLEOTIDE SEQUENCE</scope>
    <source>
        <strain evidence="5">YM_69_17</strain>
    </source>
</reference>
<dbReference type="GO" id="GO:0046872">
    <property type="term" value="F:metal ion binding"/>
    <property type="evidence" value="ECO:0007669"/>
    <property type="project" value="UniProtKB-KW"/>
</dbReference>
<dbReference type="Pfam" id="PF07687">
    <property type="entry name" value="M20_dimer"/>
    <property type="match status" value="1"/>
</dbReference>
<organism evidence="5 6">
    <name type="scientific">Inquilinus limosus</name>
    <dbReference type="NCBI Taxonomy" id="171674"/>
    <lineage>
        <taxon>Bacteria</taxon>
        <taxon>Pseudomonadati</taxon>
        <taxon>Pseudomonadota</taxon>
        <taxon>Alphaproteobacteria</taxon>
        <taxon>Rhodospirillales</taxon>
        <taxon>Rhodospirillaceae</taxon>
        <taxon>Inquilinus</taxon>
    </lineage>
</organism>
<dbReference type="GO" id="GO:0008233">
    <property type="term" value="F:peptidase activity"/>
    <property type="evidence" value="ECO:0007669"/>
    <property type="project" value="UniProtKB-KW"/>
</dbReference>
<evidence type="ECO:0000259" key="4">
    <source>
        <dbReference type="Pfam" id="PF07687"/>
    </source>
</evidence>
<evidence type="ECO:0000313" key="6">
    <source>
        <dbReference type="Proteomes" id="UP000700706"/>
    </source>
</evidence>
<accession>A0A952FPL5</accession>
<dbReference type="InterPro" id="IPR002933">
    <property type="entry name" value="Peptidase_M20"/>
</dbReference>
<dbReference type="InterPro" id="IPR011650">
    <property type="entry name" value="Peptidase_M20_dimer"/>
</dbReference>
<comment type="caution">
    <text evidence="5">The sequence shown here is derived from an EMBL/GenBank/DDBJ whole genome shotgun (WGS) entry which is preliminary data.</text>
</comment>
<dbReference type="AlphaFoldDB" id="A0A952FPL5"/>
<dbReference type="SUPFAM" id="SSF53187">
    <property type="entry name" value="Zn-dependent exopeptidases"/>
    <property type="match status" value="1"/>
</dbReference>
<dbReference type="GO" id="GO:0006508">
    <property type="term" value="P:proteolysis"/>
    <property type="evidence" value="ECO:0007669"/>
    <property type="project" value="UniProtKB-KW"/>
</dbReference>
<protein>
    <submittedName>
        <fullName evidence="5">M20/M25/M40 family metallo-hydrolase</fullName>
    </submittedName>
</protein>
<dbReference type="Proteomes" id="UP000700706">
    <property type="component" value="Unassembled WGS sequence"/>
</dbReference>
<dbReference type="Gene3D" id="3.40.630.10">
    <property type="entry name" value="Zn peptidases"/>
    <property type="match status" value="1"/>
</dbReference>
<evidence type="ECO:0000256" key="3">
    <source>
        <dbReference type="ARBA" id="ARBA00022801"/>
    </source>
</evidence>
<evidence type="ECO:0000256" key="1">
    <source>
        <dbReference type="ARBA" id="ARBA00022670"/>
    </source>
</evidence>
<feature type="domain" description="Peptidase M20 dimerisation" evidence="4">
    <location>
        <begin position="213"/>
        <end position="258"/>
    </location>
</feature>
<keyword evidence="2" id="KW-0479">Metal-binding</keyword>
<keyword evidence="3" id="KW-0378">Hydrolase</keyword>
<name>A0A952FPL5_9PROT</name>
<sequence length="307" mass="33193">MLPVSTLDQVLSAIDAGLDSSLDRLMAFLRLQSISTDPAYKAQCRAAAEWLAADLADAGIAAEVRPTTGHPMVVGHAVTAGAGPSVLFYGHYDVQPVDPLELWHAPPFEPRIETGADGVKRIRARGASDDKGQLMTFVEACRAWKAVTGSLPLPITVFFEGEEESGSPSLNPFLEANREELSKDLALICDTGMWDAKTPAITTSLRGMVYEQVTITAANRDLHSGIYGGSARNPIHVLTRILADLRDDDGRITVPGFYDGVAEAPTQLKAQWQSMGFDEAESLRQIGLSVPAGERDRAPLERLWARP</sequence>
<evidence type="ECO:0000256" key="2">
    <source>
        <dbReference type="ARBA" id="ARBA00022723"/>
    </source>
</evidence>
<evidence type="ECO:0000313" key="5">
    <source>
        <dbReference type="EMBL" id="MBW8728952.1"/>
    </source>
</evidence>
<dbReference type="NCBIfam" id="NF006579">
    <property type="entry name" value="PRK09104.1"/>
    <property type="match status" value="1"/>
</dbReference>
<dbReference type="PANTHER" id="PTHR43270">
    <property type="entry name" value="BETA-ALA-HIS DIPEPTIDASE"/>
    <property type="match status" value="1"/>
</dbReference>
<feature type="non-terminal residue" evidence="5">
    <location>
        <position position="307"/>
    </location>
</feature>
<dbReference type="PANTHER" id="PTHR43270:SF12">
    <property type="entry name" value="SUCCINYL-DIAMINOPIMELATE DESUCCINYLASE"/>
    <property type="match status" value="1"/>
</dbReference>
<gene>
    <name evidence="5" type="ORF">JF625_27870</name>
</gene>
<dbReference type="Pfam" id="PF01546">
    <property type="entry name" value="Peptidase_M20"/>
    <property type="match status" value="1"/>
</dbReference>
<dbReference type="InterPro" id="IPR051458">
    <property type="entry name" value="Cyt/Met_Dipeptidase"/>
</dbReference>
<dbReference type="Gene3D" id="3.30.70.360">
    <property type="match status" value="1"/>
</dbReference>
<dbReference type="EMBL" id="JAEKLZ010000470">
    <property type="protein sequence ID" value="MBW8728952.1"/>
    <property type="molecule type" value="Genomic_DNA"/>
</dbReference>